<accession>A0A2P2CCI2</accession>
<dbReference type="EMBL" id="CZKA01000062">
    <property type="protein sequence ID" value="CUR59649.1"/>
    <property type="molecule type" value="Genomic_DNA"/>
</dbReference>
<dbReference type="AlphaFoldDB" id="A0A2P2CCI2"/>
<sequence>MPSLLIEHSITDFGTWLDAFGRFADRRAEAGVIRERITQPVDDPHYVLVDLEFGTVDEAHRFQRFLETQVWATPANSPALVGSPRARIVIAAPVVRT</sequence>
<proteinExistence type="predicted"/>
<gene>
    <name evidence="1" type="ORF">NOCA2650002</name>
</gene>
<evidence type="ECO:0000313" key="1">
    <source>
        <dbReference type="EMBL" id="CUR59649.1"/>
    </source>
</evidence>
<reference evidence="1" key="1">
    <citation type="submission" date="2015-08" db="EMBL/GenBank/DDBJ databases">
        <authorList>
            <person name="Babu N.S."/>
            <person name="Beckwith C.J."/>
            <person name="Beseler K.G."/>
            <person name="Brison A."/>
            <person name="Carone J.V."/>
            <person name="Caskin T.P."/>
            <person name="Diamond M."/>
            <person name="Durham M.E."/>
            <person name="Foxe J.M."/>
            <person name="Go M."/>
            <person name="Henderson B.A."/>
            <person name="Jones I.B."/>
            <person name="McGettigan J.A."/>
            <person name="Micheletti S.J."/>
            <person name="Nasrallah M.E."/>
            <person name="Ortiz D."/>
            <person name="Piller C.R."/>
            <person name="Privatt S.R."/>
            <person name="Schneider S.L."/>
            <person name="Sharp S."/>
            <person name="Smith T.C."/>
            <person name="Stanton J.D."/>
            <person name="Ullery H.E."/>
            <person name="Wilson R.J."/>
            <person name="Serrano M.G."/>
            <person name="Buck G."/>
            <person name="Lee V."/>
            <person name="Wang Y."/>
            <person name="Carvalho R."/>
            <person name="Voegtly L."/>
            <person name="Shi R."/>
            <person name="Duckworth R."/>
            <person name="Johnson A."/>
            <person name="Loviza R."/>
            <person name="Walstead R."/>
            <person name="Shah Z."/>
            <person name="Kiflezghi M."/>
            <person name="Wade K."/>
            <person name="Ball S.L."/>
            <person name="Bradley K.W."/>
            <person name="Asai D.J."/>
            <person name="Bowman C.A."/>
            <person name="Russell D.A."/>
            <person name="Pope W.H."/>
            <person name="Jacobs-Sera D."/>
            <person name="Hendrix R.W."/>
            <person name="Hatfull G.F."/>
        </authorList>
    </citation>
    <scope>NUCLEOTIDE SEQUENCE</scope>
</reference>
<organism evidence="1">
    <name type="scientific">metagenome</name>
    <dbReference type="NCBI Taxonomy" id="256318"/>
    <lineage>
        <taxon>unclassified sequences</taxon>
        <taxon>metagenomes</taxon>
    </lineage>
</organism>
<protein>
    <recommendedName>
        <fullName evidence="2">Cyclase</fullName>
    </recommendedName>
</protein>
<evidence type="ECO:0008006" key="2">
    <source>
        <dbReference type="Google" id="ProtNLM"/>
    </source>
</evidence>
<name>A0A2P2CCI2_9ZZZZ</name>